<dbReference type="Gene3D" id="3.40.630.30">
    <property type="match status" value="1"/>
</dbReference>
<feature type="region of interest" description="Disordered" evidence="1">
    <location>
        <begin position="1"/>
        <end position="20"/>
    </location>
</feature>
<keyword evidence="3" id="KW-0808">Transferase</keyword>
<dbReference type="PROSITE" id="PS51186">
    <property type="entry name" value="GNAT"/>
    <property type="match status" value="1"/>
</dbReference>
<dbReference type="InterPro" id="IPR000182">
    <property type="entry name" value="GNAT_dom"/>
</dbReference>
<reference evidence="3 4" key="1">
    <citation type="submission" date="2019-03" db="EMBL/GenBank/DDBJ databases">
        <title>Genomic Encyclopedia of Type Strains, Phase IV (KMG-V): Genome sequencing to study the core and pangenomes of soil and plant-associated prokaryotes.</title>
        <authorList>
            <person name="Whitman W."/>
        </authorList>
    </citation>
    <scope>NUCLEOTIDE SEQUENCE [LARGE SCALE GENOMIC DNA]</scope>
    <source>
        <strain evidence="3 4">23C40</strain>
    </source>
</reference>
<evidence type="ECO:0000259" key="2">
    <source>
        <dbReference type="PROSITE" id="PS51186"/>
    </source>
</evidence>
<organism evidence="3 4">
    <name type="scientific">Sinorhizobium americanum</name>
    <dbReference type="NCBI Taxonomy" id="194963"/>
    <lineage>
        <taxon>Bacteria</taxon>
        <taxon>Pseudomonadati</taxon>
        <taxon>Pseudomonadota</taxon>
        <taxon>Alphaproteobacteria</taxon>
        <taxon>Hyphomicrobiales</taxon>
        <taxon>Rhizobiaceae</taxon>
        <taxon>Sinorhizobium/Ensifer group</taxon>
        <taxon>Sinorhizobium</taxon>
    </lineage>
</organism>
<gene>
    <name evidence="3" type="ORF">EV184_12668</name>
</gene>
<accession>A0A4R2B642</accession>
<sequence>MTAASLQESPGSTPIPITSPPEYGLLVRTDLQGHGLGWALLALLKDYAAADGLQRLEGSVLSDNAKMLRMCSEFGFSISPHPTDATLRVATFGLQSQSGAA</sequence>
<evidence type="ECO:0000313" key="3">
    <source>
        <dbReference type="EMBL" id="TCN21292.1"/>
    </source>
</evidence>
<evidence type="ECO:0000256" key="1">
    <source>
        <dbReference type="SAM" id="MobiDB-lite"/>
    </source>
</evidence>
<dbReference type="GO" id="GO:0016747">
    <property type="term" value="F:acyltransferase activity, transferring groups other than amino-acyl groups"/>
    <property type="evidence" value="ECO:0007669"/>
    <property type="project" value="InterPro"/>
</dbReference>
<dbReference type="Pfam" id="PF00583">
    <property type="entry name" value="Acetyltransf_1"/>
    <property type="match status" value="1"/>
</dbReference>
<name>A0A4R2B642_9HYPH</name>
<evidence type="ECO:0000313" key="4">
    <source>
        <dbReference type="Proteomes" id="UP000295043"/>
    </source>
</evidence>
<protein>
    <submittedName>
        <fullName evidence="3">Acetyltransferase (GNAT) family protein</fullName>
    </submittedName>
</protein>
<proteinExistence type="predicted"/>
<comment type="caution">
    <text evidence="3">The sequence shown here is derived from an EMBL/GenBank/DDBJ whole genome shotgun (WGS) entry which is preliminary data.</text>
</comment>
<feature type="domain" description="N-acetyltransferase" evidence="2">
    <location>
        <begin position="1"/>
        <end position="95"/>
    </location>
</feature>
<dbReference type="Proteomes" id="UP000295043">
    <property type="component" value="Unassembled WGS sequence"/>
</dbReference>
<dbReference type="AlphaFoldDB" id="A0A4R2B642"/>
<dbReference type="SUPFAM" id="SSF55729">
    <property type="entry name" value="Acyl-CoA N-acyltransferases (Nat)"/>
    <property type="match status" value="1"/>
</dbReference>
<dbReference type="EMBL" id="SLVU01000026">
    <property type="protein sequence ID" value="TCN21292.1"/>
    <property type="molecule type" value="Genomic_DNA"/>
</dbReference>
<dbReference type="InterPro" id="IPR016181">
    <property type="entry name" value="Acyl_CoA_acyltransferase"/>
</dbReference>